<evidence type="ECO:0000259" key="1">
    <source>
        <dbReference type="Pfam" id="PF16571"/>
    </source>
</evidence>
<dbReference type="Pfam" id="PF16571">
    <property type="entry name" value="FBP_C"/>
    <property type="match status" value="1"/>
</dbReference>
<sequence>MEALAEGVIRGSFVNCSKGEAKRLTLPGKLADIEWSDLDFLGWRDPKAVHNAYVVLPREDGVVGLALQSATQPKGRVKQSMCAFCCTVHGQADVALFSARRVGAAGKLGNTVGTYICADLACCQYTRGRRSASGPKATESLSLDERVERTVANLNRFVDEVLTDNA</sequence>
<evidence type="ECO:0000313" key="3">
    <source>
        <dbReference type="Proteomes" id="UP000239494"/>
    </source>
</evidence>
<proteinExistence type="predicted"/>
<name>A0A2T0TAK3_9PSEU</name>
<dbReference type="EMBL" id="PVTF01000004">
    <property type="protein sequence ID" value="PRY42691.1"/>
    <property type="molecule type" value="Genomic_DNA"/>
</dbReference>
<accession>A0A2T0TAK3</accession>
<gene>
    <name evidence="2" type="ORF">CLV43_104526</name>
</gene>
<keyword evidence="2" id="KW-0863">Zinc-finger</keyword>
<keyword evidence="2" id="KW-0479">Metal-binding</keyword>
<comment type="caution">
    <text evidence="2">The sequence shown here is derived from an EMBL/GenBank/DDBJ whole genome shotgun (WGS) entry which is preliminary data.</text>
</comment>
<feature type="domain" description="Elongation factor G-binding protein C-terminal treble-clef zinc-finger" evidence="1">
    <location>
        <begin position="9"/>
        <end position="161"/>
    </location>
</feature>
<dbReference type="RefSeq" id="WP_106188058.1">
    <property type="nucleotide sequence ID" value="NZ_PVTF01000004.1"/>
</dbReference>
<dbReference type="Proteomes" id="UP000239494">
    <property type="component" value="Unassembled WGS sequence"/>
</dbReference>
<evidence type="ECO:0000313" key="2">
    <source>
        <dbReference type="EMBL" id="PRY42691.1"/>
    </source>
</evidence>
<dbReference type="InterPro" id="IPR032330">
    <property type="entry name" value="EF-G-binding_C"/>
</dbReference>
<dbReference type="AlphaFoldDB" id="A0A2T0TAK3"/>
<keyword evidence="2" id="KW-0862">Zinc</keyword>
<keyword evidence="3" id="KW-1185">Reference proteome</keyword>
<reference evidence="2 3" key="1">
    <citation type="submission" date="2018-03" db="EMBL/GenBank/DDBJ databases">
        <title>Genomic Encyclopedia of Archaeal and Bacterial Type Strains, Phase II (KMG-II): from individual species to whole genera.</title>
        <authorList>
            <person name="Goeker M."/>
        </authorList>
    </citation>
    <scope>NUCLEOTIDE SEQUENCE [LARGE SCALE GENOMIC DNA]</scope>
    <source>
        <strain evidence="2 3">DSM 44720</strain>
    </source>
</reference>
<organism evidence="2 3">
    <name type="scientific">Umezawaea tangerina</name>
    <dbReference type="NCBI Taxonomy" id="84725"/>
    <lineage>
        <taxon>Bacteria</taxon>
        <taxon>Bacillati</taxon>
        <taxon>Actinomycetota</taxon>
        <taxon>Actinomycetes</taxon>
        <taxon>Pseudonocardiales</taxon>
        <taxon>Pseudonocardiaceae</taxon>
        <taxon>Umezawaea</taxon>
    </lineage>
</organism>
<protein>
    <submittedName>
        <fullName evidence="2">Treble-clef zinc-finger protein</fullName>
    </submittedName>
</protein>
<dbReference type="OrthoDB" id="4171838at2"/>
<dbReference type="GO" id="GO:0008270">
    <property type="term" value="F:zinc ion binding"/>
    <property type="evidence" value="ECO:0007669"/>
    <property type="project" value="UniProtKB-KW"/>
</dbReference>